<name>A0A7W5DVL8_9BACT</name>
<organism evidence="1 2">
    <name type="scientific">Aporhodopirellula rubra</name>
    <dbReference type="NCBI Taxonomy" id="980271"/>
    <lineage>
        <taxon>Bacteria</taxon>
        <taxon>Pseudomonadati</taxon>
        <taxon>Planctomycetota</taxon>
        <taxon>Planctomycetia</taxon>
        <taxon>Pirellulales</taxon>
        <taxon>Pirellulaceae</taxon>
        <taxon>Aporhodopirellula</taxon>
    </lineage>
</organism>
<keyword evidence="2" id="KW-1185">Reference proteome</keyword>
<protein>
    <submittedName>
        <fullName evidence="1">Uncharacterized protein</fullName>
    </submittedName>
</protein>
<dbReference type="EMBL" id="JACHXU010000003">
    <property type="protein sequence ID" value="MBB3205364.1"/>
    <property type="molecule type" value="Genomic_DNA"/>
</dbReference>
<evidence type="ECO:0000313" key="1">
    <source>
        <dbReference type="EMBL" id="MBB3205364.1"/>
    </source>
</evidence>
<evidence type="ECO:0000313" key="2">
    <source>
        <dbReference type="Proteomes" id="UP000536179"/>
    </source>
</evidence>
<proteinExistence type="predicted"/>
<gene>
    <name evidence="1" type="ORF">FHS27_001164</name>
</gene>
<dbReference type="AlphaFoldDB" id="A0A7W5DVL8"/>
<accession>A0A7W5DVL8</accession>
<dbReference type="Proteomes" id="UP000536179">
    <property type="component" value="Unassembled WGS sequence"/>
</dbReference>
<sequence>MPRTIRLKHACYHTDRPLPSQIAIAASNLDTTPTVAADQSFGGLSTRTLDLPSMPFDAEAL</sequence>
<reference evidence="1 2" key="1">
    <citation type="submission" date="2020-08" db="EMBL/GenBank/DDBJ databases">
        <title>Genomic Encyclopedia of Type Strains, Phase III (KMG-III): the genomes of soil and plant-associated and newly described type strains.</title>
        <authorList>
            <person name="Whitman W."/>
        </authorList>
    </citation>
    <scope>NUCLEOTIDE SEQUENCE [LARGE SCALE GENOMIC DNA]</scope>
    <source>
        <strain evidence="1 2">CECT 8075</strain>
    </source>
</reference>
<comment type="caution">
    <text evidence="1">The sequence shown here is derived from an EMBL/GenBank/DDBJ whole genome shotgun (WGS) entry which is preliminary data.</text>
</comment>